<feature type="compositionally biased region" description="Pro residues" evidence="1">
    <location>
        <begin position="84"/>
        <end position="100"/>
    </location>
</feature>
<keyword evidence="2" id="KW-0812">Transmembrane</keyword>
<name>A0A8I2YQV7_9AGAM</name>
<feature type="compositionally biased region" description="Pro residues" evidence="1">
    <location>
        <begin position="41"/>
        <end position="53"/>
    </location>
</feature>
<feature type="compositionally biased region" description="Polar residues" evidence="1">
    <location>
        <begin position="159"/>
        <end position="177"/>
    </location>
</feature>
<gene>
    <name evidence="3" type="ORF">JVT61DRAFT_1819</name>
</gene>
<accession>A0A8I2YQV7</accession>
<dbReference type="OrthoDB" id="3254104at2759"/>
<feature type="transmembrane region" description="Helical" evidence="2">
    <location>
        <begin position="367"/>
        <end position="386"/>
    </location>
</feature>
<feature type="region of interest" description="Disordered" evidence="1">
    <location>
        <begin position="1"/>
        <end position="113"/>
    </location>
</feature>
<comment type="caution">
    <text evidence="3">The sequence shown here is derived from an EMBL/GenBank/DDBJ whole genome shotgun (WGS) entry which is preliminary data.</text>
</comment>
<keyword evidence="2" id="KW-1133">Transmembrane helix</keyword>
<keyword evidence="2" id="KW-0472">Membrane</keyword>
<feature type="compositionally biased region" description="Polar residues" evidence="1">
    <location>
        <begin position="234"/>
        <end position="265"/>
    </location>
</feature>
<feature type="compositionally biased region" description="Basic residues" evidence="1">
    <location>
        <begin position="214"/>
        <end position="224"/>
    </location>
</feature>
<feature type="region of interest" description="Disordered" evidence="1">
    <location>
        <begin position="152"/>
        <end position="318"/>
    </location>
</feature>
<organism evidence="3 4">
    <name type="scientific">Boletus reticuloceps</name>
    <dbReference type="NCBI Taxonomy" id="495285"/>
    <lineage>
        <taxon>Eukaryota</taxon>
        <taxon>Fungi</taxon>
        <taxon>Dikarya</taxon>
        <taxon>Basidiomycota</taxon>
        <taxon>Agaricomycotina</taxon>
        <taxon>Agaricomycetes</taxon>
        <taxon>Agaricomycetidae</taxon>
        <taxon>Boletales</taxon>
        <taxon>Boletineae</taxon>
        <taxon>Boletaceae</taxon>
        <taxon>Boletoideae</taxon>
        <taxon>Boletus</taxon>
    </lineage>
</organism>
<evidence type="ECO:0000256" key="2">
    <source>
        <dbReference type="SAM" id="Phobius"/>
    </source>
</evidence>
<feature type="compositionally biased region" description="Basic residues" evidence="1">
    <location>
        <begin position="193"/>
        <end position="204"/>
    </location>
</feature>
<dbReference type="AlphaFoldDB" id="A0A8I2YQV7"/>
<evidence type="ECO:0000313" key="3">
    <source>
        <dbReference type="EMBL" id="KAG6376795.1"/>
    </source>
</evidence>
<protein>
    <submittedName>
        <fullName evidence="3">Uncharacterized protein</fullName>
    </submittedName>
</protein>
<dbReference type="Proteomes" id="UP000683000">
    <property type="component" value="Unassembled WGS sequence"/>
</dbReference>
<feature type="compositionally biased region" description="Basic and acidic residues" evidence="1">
    <location>
        <begin position="12"/>
        <end position="28"/>
    </location>
</feature>
<keyword evidence="4" id="KW-1185">Reference proteome</keyword>
<proteinExistence type="predicted"/>
<dbReference type="EMBL" id="JAGFBS010000011">
    <property type="protein sequence ID" value="KAG6376795.1"/>
    <property type="molecule type" value="Genomic_DNA"/>
</dbReference>
<evidence type="ECO:0000256" key="1">
    <source>
        <dbReference type="SAM" id="MobiDB-lite"/>
    </source>
</evidence>
<reference evidence="3" key="1">
    <citation type="submission" date="2021-03" db="EMBL/GenBank/DDBJ databases">
        <title>Evolutionary innovations through gain and loss of genes in the ectomycorrhizal Boletales.</title>
        <authorList>
            <person name="Wu G."/>
            <person name="Miyauchi S."/>
            <person name="Morin E."/>
            <person name="Yang Z.-L."/>
            <person name="Xu J."/>
            <person name="Martin F.M."/>
        </authorList>
    </citation>
    <scope>NUCLEOTIDE SEQUENCE</scope>
    <source>
        <strain evidence="3">BR01</strain>
    </source>
</reference>
<evidence type="ECO:0000313" key="4">
    <source>
        <dbReference type="Proteomes" id="UP000683000"/>
    </source>
</evidence>
<sequence>MSAVYTPADGQRPPERSRHRRAQSDPEHSYVNPPYIVRWPMPVPGRTPTPYPHSPSHNSSAELIVDPHSGYHLARHPTSNPPNARAPPPSPVSPRSPSPRPGHQRNASRQGSIRVTQVSGSLIRDVHQPPRSVLNVASVVAAPHPHQVTWGQAPDSVIPGQSQSPPVLSQSAGIQRQGSHHAVHQNTNEVHPLHHSSTHRHHPHDHPSPSTTHHAVHHRTRPRTRPPTAASHRYATSITQPVYGHGSSTTSNASRTSLNANSGVASQRHPRVPSPPPASSISHHHRTGSTHGPLESHLHRSQSHTHAPSISGSIAPPHSMHRLEKMPLAADDIHRHTDRPPLPANYDGQTQTPYVNMLLALDDISPIFNFLSAFFTWILLAGFVLLPGTFASLRNEPAGSAQSFILTVVNHISL</sequence>